<dbReference type="PANTHER" id="PTHR38468:SF1">
    <property type="entry name" value="SLL0939 PROTEIN"/>
    <property type="match status" value="1"/>
</dbReference>
<evidence type="ECO:0000256" key="1">
    <source>
        <dbReference type="SAM" id="Phobius"/>
    </source>
</evidence>
<dbReference type="AlphaFoldDB" id="A0A212KI18"/>
<accession>A0A212KI18</accession>
<dbReference type="EMBL" id="FLUN01000001">
    <property type="protein sequence ID" value="SBW11353.1"/>
    <property type="molecule type" value="Genomic_DNA"/>
</dbReference>
<dbReference type="InterPro" id="IPR012427">
    <property type="entry name" value="DUF1622"/>
</dbReference>
<dbReference type="PANTHER" id="PTHR38468">
    <property type="entry name" value="SLL0939 PROTEIN"/>
    <property type="match status" value="1"/>
</dbReference>
<sequence>MNMEALSEGLKLYVEEPMKVFAEAAILMFEWIGIIVIVAAGIVGIVSYLRRDPETRLKLAQGLAMSLEFKLGGEILRTVMVRELGEIAVVGAIILLRAALTFLIHWEIKNEEQSIGGSPIHLPKKHQ</sequence>
<protein>
    <recommendedName>
        <fullName evidence="3">DUF1622 domain-containing protein</fullName>
    </recommendedName>
</protein>
<keyword evidence="1" id="KW-0812">Transmembrane</keyword>
<proteinExistence type="predicted"/>
<evidence type="ECO:0000313" key="2">
    <source>
        <dbReference type="EMBL" id="SBW11353.1"/>
    </source>
</evidence>
<keyword evidence="1" id="KW-1133">Transmembrane helix</keyword>
<feature type="transmembrane region" description="Helical" evidence="1">
    <location>
        <begin position="87"/>
        <end position="106"/>
    </location>
</feature>
<dbReference type="Pfam" id="PF07784">
    <property type="entry name" value="DUF1622"/>
    <property type="match status" value="1"/>
</dbReference>
<feature type="transmembrane region" description="Helical" evidence="1">
    <location>
        <begin position="20"/>
        <end position="49"/>
    </location>
</feature>
<reference evidence="2" key="1">
    <citation type="submission" date="2016-04" db="EMBL/GenBank/DDBJ databases">
        <authorList>
            <person name="Evans L.H."/>
            <person name="Alamgir A."/>
            <person name="Owens N."/>
            <person name="Weber N.D."/>
            <person name="Virtaneva K."/>
            <person name="Barbian K."/>
            <person name="Babar A."/>
            <person name="Rosenke K."/>
        </authorList>
    </citation>
    <scope>NUCLEOTIDE SEQUENCE</scope>
    <source>
        <strain evidence="2">86</strain>
    </source>
</reference>
<organism evidence="2">
    <name type="scientific">uncultured Eubacteriales bacterium</name>
    <dbReference type="NCBI Taxonomy" id="172733"/>
    <lineage>
        <taxon>Bacteria</taxon>
        <taxon>Bacillati</taxon>
        <taxon>Bacillota</taxon>
        <taxon>Clostridia</taxon>
        <taxon>Eubacteriales</taxon>
        <taxon>environmental samples</taxon>
    </lineage>
</organism>
<keyword evidence="1" id="KW-0472">Membrane</keyword>
<name>A0A212KI18_9FIRM</name>
<gene>
    <name evidence="2" type="ORF">KL86CLO1_13246</name>
</gene>
<evidence type="ECO:0008006" key="3">
    <source>
        <dbReference type="Google" id="ProtNLM"/>
    </source>
</evidence>